<dbReference type="OrthoDB" id="1258937at2759"/>
<protein>
    <recommendedName>
        <fullName evidence="2">Peptidase A1 domain-containing protein</fullName>
    </recommendedName>
</protein>
<dbReference type="GO" id="GO:0004190">
    <property type="term" value="F:aspartic-type endopeptidase activity"/>
    <property type="evidence" value="ECO:0007669"/>
    <property type="project" value="InterPro"/>
</dbReference>
<dbReference type="SUPFAM" id="SSF50630">
    <property type="entry name" value="Acid proteases"/>
    <property type="match status" value="1"/>
</dbReference>
<dbReference type="Pfam" id="PF14541">
    <property type="entry name" value="TAXi_C"/>
    <property type="match status" value="1"/>
</dbReference>
<dbReference type="PANTHER" id="PTHR47965:SF63">
    <property type="entry name" value="OS01G0937200 PROTEIN"/>
    <property type="match status" value="1"/>
</dbReference>
<keyword evidence="4" id="KW-1185">Reference proteome</keyword>
<dbReference type="PANTHER" id="PTHR47965">
    <property type="entry name" value="ASPARTYL PROTEASE-RELATED"/>
    <property type="match status" value="1"/>
</dbReference>
<evidence type="ECO:0000313" key="4">
    <source>
        <dbReference type="Proteomes" id="UP000326396"/>
    </source>
</evidence>
<evidence type="ECO:0000259" key="2">
    <source>
        <dbReference type="PROSITE" id="PS51767"/>
    </source>
</evidence>
<accession>A0A5N6PNZ9</accession>
<name>A0A5N6PNZ9_9ASTR</name>
<sequence length="411" mass="45319">MIPTIIPNQTTSQYPPPYTSFFAPIHKHTDEALNSLYTLQIMTTYTNMQFTHSNFLIDLDAPLTWHDCIVQWNMYLGSCPDNTLCTSPVSCDEYQCTEARTSYSNKSPYCPRVKNTTTSEGNCPCSVNVLNPIDGQCVQALLNYDTNPTPGFYAAFSNAACAPSSLILPANVTGVMAFSSSPFAFPVSLDQPPLKRTFSLCFPSTTAAPGILFYGTGPYYLLPQSNVDIRTSLSYTRLLQHPGSFGYFVSVSSIVIKTRSIDVNTTAKLSTTEPYTTLRTDIYTRVVRRFSRVTKRLEPADPVAPFGLCFNTSTNGTKVKFRVPDIGFVLQDGKKWAISTANSMKLVTQDVVCLALVDGGSASEHAIVIGSYQFEDNFLLFDLENLNLGFSNSLLRMQTSCANFNFTMVSA</sequence>
<evidence type="ECO:0000313" key="3">
    <source>
        <dbReference type="EMBL" id="KAD6794800.1"/>
    </source>
</evidence>
<comment type="caution">
    <text evidence="3">The sequence shown here is derived from an EMBL/GenBank/DDBJ whole genome shotgun (WGS) entry which is preliminary data.</text>
</comment>
<feature type="domain" description="Peptidase A1" evidence="2">
    <location>
        <begin position="40"/>
        <end position="391"/>
    </location>
</feature>
<dbReference type="InterPro" id="IPR033121">
    <property type="entry name" value="PEPTIDASE_A1"/>
</dbReference>
<organism evidence="3 4">
    <name type="scientific">Mikania micrantha</name>
    <name type="common">bitter vine</name>
    <dbReference type="NCBI Taxonomy" id="192012"/>
    <lineage>
        <taxon>Eukaryota</taxon>
        <taxon>Viridiplantae</taxon>
        <taxon>Streptophyta</taxon>
        <taxon>Embryophyta</taxon>
        <taxon>Tracheophyta</taxon>
        <taxon>Spermatophyta</taxon>
        <taxon>Magnoliopsida</taxon>
        <taxon>eudicotyledons</taxon>
        <taxon>Gunneridae</taxon>
        <taxon>Pentapetalae</taxon>
        <taxon>asterids</taxon>
        <taxon>campanulids</taxon>
        <taxon>Asterales</taxon>
        <taxon>Asteraceae</taxon>
        <taxon>Asteroideae</taxon>
        <taxon>Heliantheae alliance</taxon>
        <taxon>Eupatorieae</taxon>
        <taxon>Mikania</taxon>
    </lineage>
</organism>
<proteinExistence type="inferred from homology"/>
<dbReference type="InterPro" id="IPR021109">
    <property type="entry name" value="Peptidase_aspartic_dom_sf"/>
</dbReference>
<dbReference type="PROSITE" id="PS51767">
    <property type="entry name" value="PEPTIDASE_A1"/>
    <property type="match status" value="1"/>
</dbReference>
<dbReference type="Proteomes" id="UP000326396">
    <property type="component" value="Linkage Group LG11"/>
</dbReference>
<dbReference type="InterPro" id="IPR032799">
    <property type="entry name" value="TAXi_C"/>
</dbReference>
<dbReference type="Gene3D" id="2.40.70.10">
    <property type="entry name" value="Acid Proteases"/>
    <property type="match status" value="2"/>
</dbReference>
<dbReference type="AlphaFoldDB" id="A0A5N6PNZ9"/>
<reference evidence="3 4" key="1">
    <citation type="submission" date="2019-05" db="EMBL/GenBank/DDBJ databases">
        <title>Mikania micrantha, genome provides insights into the molecular mechanism of rapid growth.</title>
        <authorList>
            <person name="Liu B."/>
        </authorList>
    </citation>
    <scope>NUCLEOTIDE SEQUENCE [LARGE SCALE GENOMIC DNA]</scope>
    <source>
        <strain evidence="3">NLD-2019</strain>
        <tissue evidence="3">Leaf</tissue>
    </source>
</reference>
<evidence type="ECO:0000256" key="1">
    <source>
        <dbReference type="ARBA" id="ARBA00007447"/>
    </source>
</evidence>
<dbReference type="EMBL" id="SZYD01000003">
    <property type="protein sequence ID" value="KAD6794800.1"/>
    <property type="molecule type" value="Genomic_DNA"/>
</dbReference>
<gene>
    <name evidence="3" type="ORF">E3N88_05696</name>
</gene>
<dbReference type="Pfam" id="PF14543">
    <property type="entry name" value="TAXi_N"/>
    <property type="match status" value="1"/>
</dbReference>
<dbReference type="InterPro" id="IPR032861">
    <property type="entry name" value="TAXi_N"/>
</dbReference>
<dbReference type="InterPro" id="IPR001461">
    <property type="entry name" value="Aspartic_peptidase_A1"/>
</dbReference>
<comment type="similarity">
    <text evidence="1">Belongs to the peptidase A1 family.</text>
</comment>
<dbReference type="GO" id="GO:0006508">
    <property type="term" value="P:proteolysis"/>
    <property type="evidence" value="ECO:0007669"/>
    <property type="project" value="InterPro"/>
</dbReference>